<evidence type="ECO:0000313" key="1">
    <source>
        <dbReference type="EMBL" id="PIT65220.1"/>
    </source>
</evidence>
<name>A0A2N9Y7J9_9NEIS</name>
<dbReference type="EMBL" id="MEIV01000007">
    <property type="protein sequence ID" value="PIT65220.1"/>
    <property type="molecule type" value="Genomic_DNA"/>
</dbReference>
<organism evidence="1 2">
    <name type="scientific">Snodgrassella alvi</name>
    <dbReference type="NCBI Taxonomy" id="1196083"/>
    <lineage>
        <taxon>Bacteria</taxon>
        <taxon>Pseudomonadati</taxon>
        <taxon>Pseudomonadota</taxon>
        <taxon>Betaproteobacteria</taxon>
        <taxon>Neisseriales</taxon>
        <taxon>Neisseriaceae</taxon>
        <taxon>Snodgrassella</taxon>
    </lineage>
</organism>
<dbReference type="AlphaFoldDB" id="A0A2N9Y7J9"/>
<comment type="caution">
    <text evidence="1">The sequence shown here is derived from an EMBL/GenBank/DDBJ whole genome shotgun (WGS) entry which is preliminary data.</text>
</comment>
<protein>
    <recommendedName>
        <fullName evidence="3">Lipoprotein</fullName>
    </recommendedName>
</protein>
<dbReference type="Proteomes" id="UP000231094">
    <property type="component" value="Unassembled WGS sequence"/>
</dbReference>
<sequence>MRKFALLIMMIMGITACTHETSDSDVNKTVSYYQQHQNILEEDLEKCKNISLSNQPDWCAAAQQARRERAAQRVRDSAHRRAF</sequence>
<accession>A0A2N9Y7J9</accession>
<dbReference type="RefSeq" id="WP_100117215.1">
    <property type="nucleotide sequence ID" value="NZ_MEIV01000007.1"/>
</dbReference>
<reference evidence="1 2" key="1">
    <citation type="journal article" date="2017" name="MBio">
        <title>Type VI secretion-mediated competition in the bee gut microbiome.</title>
        <authorList>
            <person name="Steele M.I."/>
            <person name="Kwong W.K."/>
            <person name="Powell J.E."/>
            <person name="Whiteley M."/>
            <person name="Moran N.A."/>
        </authorList>
    </citation>
    <scope>NUCLEOTIDE SEQUENCE [LARGE SCALE GENOMIC DNA]</scope>
    <source>
        <strain evidence="1 2">PEB0171</strain>
    </source>
</reference>
<dbReference type="InterPro" id="IPR047937">
    <property type="entry name" value="Eex_IncN-like"/>
</dbReference>
<dbReference type="NCBIfam" id="NF033894">
    <property type="entry name" value="Eex_IncN"/>
    <property type="match status" value="1"/>
</dbReference>
<dbReference type="PROSITE" id="PS51257">
    <property type="entry name" value="PROKAR_LIPOPROTEIN"/>
    <property type="match status" value="1"/>
</dbReference>
<proteinExistence type="predicted"/>
<evidence type="ECO:0000313" key="2">
    <source>
        <dbReference type="Proteomes" id="UP000231094"/>
    </source>
</evidence>
<evidence type="ECO:0008006" key="3">
    <source>
        <dbReference type="Google" id="ProtNLM"/>
    </source>
</evidence>
<gene>
    <name evidence="1" type="ORF">BHC47_01890</name>
</gene>